<sequence>MEEKKSYLGTGWGFPLVFIKNVGVSMVNDEEDIRQSLQILFSTFPGERIFRFEYGCNIRQWVFGNINLTEKTMIADSIKNAILYYEPRIRVEKIEVDGKDAEKGILWINLDYWIIQVNSRSNMVYPFYFKEGTNL</sequence>
<dbReference type="SUPFAM" id="SSF160719">
    <property type="entry name" value="gpW/gp25-like"/>
    <property type="match status" value="1"/>
</dbReference>
<organism evidence="3">
    <name type="scientific">termite gut metagenome</name>
    <dbReference type="NCBI Taxonomy" id="433724"/>
    <lineage>
        <taxon>unclassified sequences</taxon>
        <taxon>metagenomes</taxon>
        <taxon>organismal metagenomes</taxon>
    </lineage>
</organism>
<reference evidence="3" key="1">
    <citation type="submission" date="2019-03" db="EMBL/GenBank/DDBJ databases">
        <title>Single cell metagenomics reveals metabolic interactions within the superorganism composed of flagellate Streblomastix strix and complex community of Bacteroidetes bacteria on its surface.</title>
        <authorList>
            <person name="Treitli S.C."/>
            <person name="Kolisko M."/>
            <person name="Husnik F."/>
            <person name="Keeling P."/>
            <person name="Hampl V."/>
        </authorList>
    </citation>
    <scope>NUCLEOTIDE SEQUENCE</scope>
    <source>
        <strain evidence="3">STM</strain>
    </source>
</reference>
<proteinExistence type="predicted"/>
<name>A0A5J4SLZ7_9ZZZZ</name>
<evidence type="ECO:0000313" key="2">
    <source>
        <dbReference type="EMBL" id="KAA6345992.1"/>
    </source>
</evidence>
<gene>
    <name evidence="3" type="ORF">EZS27_005572</name>
    <name evidence="2" type="ORF">EZS27_006472</name>
</gene>
<comment type="caution">
    <text evidence="3">The sequence shown here is derived from an EMBL/GenBank/DDBJ whole genome shotgun (WGS) entry which is preliminary data.</text>
</comment>
<dbReference type="Pfam" id="PF04965">
    <property type="entry name" value="GPW_gp25"/>
    <property type="match status" value="1"/>
</dbReference>
<dbReference type="EMBL" id="SNRY01000112">
    <property type="protein sequence ID" value="KAA6346938.1"/>
    <property type="molecule type" value="Genomic_DNA"/>
</dbReference>
<evidence type="ECO:0000313" key="3">
    <source>
        <dbReference type="EMBL" id="KAA6346938.1"/>
    </source>
</evidence>
<protein>
    <recommendedName>
        <fullName evidence="1">IraD/Gp25-like domain-containing protein</fullName>
    </recommendedName>
</protein>
<dbReference type="InterPro" id="IPR007048">
    <property type="entry name" value="IraD/Gp25-like"/>
</dbReference>
<dbReference type="Gene3D" id="3.10.450.40">
    <property type="match status" value="1"/>
</dbReference>
<feature type="domain" description="IraD/Gp25-like" evidence="1">
    <location>
        <begin position="29"/>
        <end position="116"/>
    </location>
</feature>
<accession>A0A5J4SLZ7</accession>
<evidence type="ECO:0000259" key="1">
    <source>
        <dbReference type="Pfam" id="PF04965"/>
    </source>
</evidence>
<dbReference type="AlphaFoldDB" id="A0A5J4SLZ7"/>
<dbReference type="EMBL" id="SNRY01000147">
    <property type="protein sequence ID" value="KAA6345992.1"/>
    <property type="molecule type" value="Genomic_DNA"/>
</dbReference>